<comment type="function">
    <text evidence="9">Single strand-specific metallo-endoribonuclease involved in late-stage 70S ribosome quality control and in maturation of the 3' terminus of the 16S rRNA.</text>
</comment>
<dbReference type="InterPro" id="IPR023091">
    <property type="entry name" value="MetalPrtase_cat_dom_sf_prd"/>
</dbReference>
<keyword evidence="2 9" id="KW-0690">Ribosome biogenesis</keyword>
<evidence type="ECO:0000256" key="5">
    <source>
        <dbReference type="ARBA" id="ARBA00022723"/>
    </source>
</evidence>
<dbReference type="PROSITE" id="PS01306">
    <property type="entry name" value="UPF0054"/>
    <property type="match status" value="1"/>
</dbReference>
<evidence type="ECO:0000256" key="2">
    <source>
        <dbReference type="ARBA" id="ARBA00022517"/>
    </source>
</evidence>
<dbReference type="EC" id="3.1.-.-" evidence="9"/>
<evidence type="ECO:0000256" key="6">
    <source>
        <dbReference type="ARBA" id="ARBA00022759"/>
    </source>
</evidence>
<dbReference type="SUPFAM" id="SSF55486">
    <property type="entry name" value="Metalloproteases ('zincins'), catalytic domain"/>
    <property type="match status" value="1"/>
</dbReference>
<comment type="caution">
    <text evidence="10">The sequence shown here is derived from an EMBL/GenBank/DDBJ whole genome shotgun (WGS) entry which is preliminary data.</text>
</comment>
<reference evidence="10 11" key="1">
    <citation type="submission" date="2019-03" db="EMBL/GenBank/DDBJ databases">
        <title>Characterization of a novel Mycoplasma cynos real-time PCR assay.</title>
        <authorList>
            <person name="Tallmadge R.L."/>
            <person name="Mitchell P.K."/>
            <person name="Goodman L."/>
        </authorList>
    </citation>
    <scope>NUCLEOTIDE SEQUENCE [LARGE SCALE GENOMIC DNA]</scope>
    <source>
        <strain evidence="10 11">1642</strain>
    </source>
</reference>
<evidence type="ECO:0000256" key="7">
    <source>
        <dbReference type="ARBA" id="ARBA00022801"/>
    </source>
</evidence>
<protein>
    <recommendedName>
        <fullName evidence="9">Endoribonuclease YbeY</fullName>
        <ecNumber evidence="9">3.1.-.-</ecNumber>
    </recommendedName>
</protein>
<feature type="binding site" evidence="9">
    <location>
        <position position="120"/>
    </location>
    <ligand>
        <name>Zn(2+)</name>
        <dbReference type="ChEBI" id="CHEBI:29105"/>
        <note>catalytic</note>
    </ligand>
</feature>
<keyword evidence="8 9" id="KW-0862">Zinc</keyword>
<keyword evidence="5 9" id="KW-0479">Metal-binding</keyword>
<proteinExistence type="inferred from homology"/>
<name>A0A507SV07_9BACT</name>
<keyword evidence="3 9" id="KW-0698">rRNA processing</keyword>
<accession>A0A507SV07</accession>
<evidence type="ECO:0000256" key="8">
    <source>
        <dbReference type="ARBA" id="ARBA00022833"/>
    </source>
</evidence>
<keyword evidence="9" id="KW-0963">Cytoplasm</keyword>
<dbReference type="Proteomes" id="UP000320801">
    <property type="component" value="Unassembled WGS sequence"/>
</dbReference>
<sequence length="153" mass="17907">MIEINIDIQNGASFKFEEEFKQILSNLCNYFNLTNKQVILDVSIVNNKKIQKLNKEYRGKDYPTDILSFDFGGSEDFENLPFLHIGELVISHQKVEQQANEFNHSIRREYCYLFAHGLVHLMGYDHESEEDKAQMDKIVDDIFLPLNITREGD</sequence>
<dbReference type="PANTHER" id="PTHR46986">
    <property type="entry name" value="ENDORIBONUCLEASE YBEY, CHLOROPLASTIC"/>
    <property type="match status" value="1"/>
</dbReference>
<keyword evidence="4 9" id="KW-0540">Nuclease</keyword>
<evidence type="ECO:0000313" key="11">
    <source>
        <dbReference type="Proteomes" id="UP000320801"/>
    </source>
</evidence>
<dbReference type="RefSeq" id="WP_141483784.1">
    <property type="nucleotide sequence ID" value="NZ_SMDN01000003.1"/>
</dbReference>
<comment type="cofactor">
    <cofactor evidence="9">
        <name>Zn(2+)</name>
        <dbReference type="ChEBI" id="CHEBI:29105"/>
    </cofactor>
    <text evidence="9">Binds 1 zinc ion.</text>
</comment>
<evidence type="ECO:0000256" key="3">
    <source>
        <dbReference type="ARBA" id="ARBA00022552"/>
    </source>
</evidence>
<dbReference type="PANTHER" id="PTHR46986:SF1">
    <property type="entry name" value="ENDORIBONUCLEASE YBEY, CHLOROPLASTIC"/>
    <property type="match status" value="1"/>
</dbReference>
<dbReference type="GO" id="GO:0004521">
    <property type="term" value="F:RNA endonuclease activity"/>
    <property type="evidence" value="ECO:0007669"/>
    <property type="project" value="UniProtKB-UniRule"/>
</dbReference>
<dbReference type="Gene3D" id="3.40.390.30">
    <property type="entry name" value="Metalloproteases ('zincins'), catalytic domain"/>
    <property type="match status" value="1"/>
</dbReference>
<dbReference type="InterPro" id="IPR020549">
    <property type="entry name" value="YbeY_CS"/>
</dbReference>
<keyword evidence="6 9" id="KW-0255">Endonuclease</keyword>
<dbReference type="GO" id="GO:0008270">
    <property type="term" value="F:zinc ion binding"/>
    <property type="evidence" value="ECO:0007669"/>
    <property type="project" value="UniProtKB-UniRule"/>
</dbReference>
<dbReference type="AlphaFoldDB" id="A0A507SV07"/>
<dbReference type="EMBL" id="SMDN01000003">
    <property type="protein sequence ID" value="TQC54055.1"/>
    <property type="molecule type" value="Genomic_DNA"/>
</dbReference>
<dbReference type="InterPro" id="IPR002036">
    <property type="entry name" value="YbeY"/>
</dbReference>
<evidence type="ECO:0000256" key="4">
    <source>
        <dbReference type="ARBA" id="ARBA00022722"/>
    </source>
</evidence>
<dbReference type="NCBIfam" id="TIGR00043">
    <property type="entry name" value="rRNA maturation RNase YbeY"/>
    <property type="match status" value="1"/>
</dbReference>
<organism evidence="10 11">
    <name type="scientific">Mycoplasmopsis mucosicanis</name>
    <dbReference type="NCBI Taxonomy" id="458208"/>
    <lineage>
        <taxon>Bacteria</taxon>
        <taxon>Bacillati</taxon>
        <taxon>Mycoplasmatota</taxon>
        <taxon>Mycoplasmoidales</taxon>
        <taxon>Metamycoplasmataceae</taxon>
        <taxon>Mycoplasmopsis</taxon>
    </lineage>
</organism>
<dbReference type="GO" id="GO:0006364">
    <property type="term" value="P:rRNA processing"/>
    <property type="evidence" value="ECO:0007669"/>
    <property type="project" value="UniProtKB-UniRule"/>
</dbReference>
<dbReference type="Pfam" id="PF02130">
    <property type="entry name" value="YbeY"/>
    <property type="match status" value="1"/>
</dbReference>
<feature type="binding site" evidence="9">
    <location>
        <position position="126"/>
    </location>
    <ligand>
        <name>Zn(2+)</name>
        <dbReference type="ChEBI" id="CHEBI:29105"/>
        <note>catalytic</note>
    </ligand>
</feature>
<feature type="binding site" evidence="9">
    <location>
        <position position="116"/>
    </location>
    <ligand>
        <name>Zn(2+)</name>
        <dbReference type="ChEBI" id="CHEBI:29105"/>
        <note>catalytic</note>
    </ligand>
</feature>
<dbReference type="GO" id="GO:0004222">
    <property type="term" value="F:metalloendopeptidase activity"/>
    <property type="evidence" value="ECO:0007669"/>
    <property type="project" value="InterPro"/>
</dbReference>
<keyword evidence="7 9" id="KW-0378">Hydrolase</keyword>
<keyword evidence="11" id="KW-1185">Reference proteome</keyword>
<evidence type="ECO:0000256" key="9">
    <source>
        <dbReference type="HAMAP-Rule" id="MF_00009"/>
    </source>
</evidence>
<evidence type="ECO:0000313" key="10">
    <source>
        <dbReference type="EMBL" id="TQC54055.1"/>
    </source>
</evidence>
<dbReference type="OrthoDB" id="9807740at2"/>
<evidence type="ECO:0000256" key="1">
    <source>
        <dbReference type="ARBA" id="ARBA00010875"/>
    </source>
</evidence>
<dbReference type="GO" id="GO:0005737">
    <property type="term" value="C:cytoplasm"/>
    <property type="evidence" value="ECO:0007669"/>
    <property type="project" value="UniProtKB-SubCell"/>
</dbReference>
<dbReference type="HAMAP" id="MF_00009">
    <property type="entry name" value="Endoribonucl_YbeY"/>
    <property type="match status" value="1"/>
</dbReference>
<comment type="similarity">
    <text evidence="1 9">Belongs to the endoribonuclease YbeY family.</text>
</comment>
<comment type="subcellular location">
    <subcellularLocation>
        <location evidence="9">Cytoplasm</location>
    </subcellularLocation>
</comment>
<gene>
    <name evidence="9 10" type="primary">ybeY</name>
    <name evidence="10" type="ORF">E1I18_01180</name>
</gene>